<dbReference type="RefSeq" id="WP_073171514.1">
    <property type="nucleotide sequence ID" value="NZ_FRDA01000018.1"/>
</dbReference>
<dbReference type="OrthoDB" id="6896650at2"/>
<sequence>MKPEKHGQELRLAAVPLCAGVVFAVTRGMTEVWNGENLTPGFLYGSFIGIVLGIPLLLRSDAKGKDSLGRHLLNALIQALVAWLLAGASLAYLPLAIGRGVALGLLFSATTYGIRKLYQGHDPSRPARRGWLYAVPLSGALTLGVAASLGFSAESDERLSLFILPFMVGGFLGMLAGWPVLWCVERYLHTPLRYIAGGMITGLLIWTAIILPNLVEATRAFMSGDAYAWPREFLGGATFFAGIGMIAGLVCTLINLCAERIKGIKNSAPLP</sequence>
<feature type="transmembrane region" description="Helical" evidence="1">
    <location>
        <begin position="235"/>
        <end position="258"/>
    </location>
</feature>
<feature type="transmembrane region" description="Helical" evidence="1">
    <location>
        <begin position="12"/>
        <end position="30"/>
    </location>
</feature>
<evidence type="ECO:0000313" key="2">
    <source>
        <dbReference type="EMBL" id="SHN25640.1"/>
    </source>
</evidence>
<evidence type="ECO:0000313" key="3">
    <source>
        <dbReference type="Proteomes" id="UP000183983"/>
    </source>
</evidence>
<feature type="transmembrane region" description="Helical" evidence="1">
    <location>
        <begin position="159"/>
        <end position="182"/>
    </location>
</feature>
<dbReference type="Proteomes" id="UP000183983">
    <property type="component" value="Unassembled WGS sequence"/>
</dbReference>
<reference evidence="2 3" key="1">
    <citation type="submission" date="2016-11" db="EMBL/GenBank/DDBJ databases">
        <authorList>
            <person name="Jaros S."/>
            <person name="Januszkiewicz K."/>
            <person name="Wedrychowicz H."/>
        </authorList>
    </citation>
    <scope>NUCLEOTIDE SEQUENCE [LARGE SCALE GENOMIC DNA]</scope>
    <source>
        <strain evidence="2 3">LMG 26898</strain>
    </source>
</reference>
<keyword evidence="1" id="KW-0472">Membrane</keyword>
<keyword evidence="1" id="KW-1133">Transmembrane helix</keyword>
<keyword evidence="1" id="KW-0812">Transmembrane</keyword>
<dbReference type="STRING" id="1190415.SAMN05216593_11855"/>
<feature type="transmembrane region" description="Helical" evidence="1">
    <location>
        <begin position="42"/>
        <end position="60"/>
    </location>
</feature>
<dbReference type="EMBL" id="FRDA01000018">
    <property type="protein sequence ID" value="SHN25640.1"/>
    <property type="molecule type" value="Genomic_DNA"/>
</dbReference>
<name>A0A1M7Q5J7_9PSED</name>
<feature type="transmembrane region" description="Helical" evidence="1">
    <location>
        <begin position="130"/>
        <end position="153"/>
    </location>
</feature>
<dbReference type="AlphaFoldDB" id="A0A1M7Q5J7"/>
<organism evidence="2 3">
    <name type="scientific">Pseudomonas asturiensis</name>
    <dbReference type="NCBI Taxonomy" id="1190415"/>
    <lineage>
        <taxon>Bacteria</taxon>
        <taxon>Pseudomonadati</taxon>
        <taxon>Pseudomonadota</taxon>
        <taxon>Gammaproteobacteria</taxon>
        <taxon>Pseudomonadales</taxon>
        <taxon>Pseudomonadaceae</taxon>
        <taxon>Pseudomonas</taxon>
    </lineage>
</organism>
<accession>A0A1M7Q5J7</accession>
<feature type="transmembrane region" description="Helical" evidence="1">
    <location>
        <begin position="194"/>
        <end position="215"/>
    </location>
</feature>
<protein>
    <submittedName>
        <fullName evidence="2">Uncharacterized protein</fullName>
    </submittedName>
</protein>
<evidence type="ECO:0000256" key="1">
    <source>
        <dbReference type="SAM" id="Phobius"/>
    </source>
</evidence>
<gene>
    <name evidence="2" type="ORF">SAMN05216593_11855</name>
</gene>
<feature type="transmembrane region" description="Helical" evidence="1">
    <location>
        <begin position="101"/>
        <end position="118"/>
    </location>
</feature>
<feature type="transmembrane region" description="Helical" evidence="1">
    <location>
        <begin position="72"/>
        <end position="95"/>
    </location>
</feature>
<proteinExistence type="predicted"/>